<dbReference type="RefSeq" id="WP_088485652.1">
    <property type="nucleotide sequence ID" value="NZ_NISI01000013.1"/>
</dbReference>
<feature type="transmembrane region" description="Helical" evidence="7">
    <location>
        <begin position="799"/>
        <end position="824"/>
    </location>
</feature>
<dbReference type="EMBL" id="NISI01000013">
    <property type="protein sequence ID" value="OWR01697.1"/>
    <property type="molecule type" value="Genomic_DNA"/>
</dbReference>
<evidence type="ECO:0000313" key="10">
    <source>
        <dbReference type="Proteomes" id="UP000197446"/>
    </source>
</evidence>
<feature type="transmembrane region" description="Helical" evidence="7">
    <location>
        <begin position="702"/>
        <end position="730"/>
    </location>
</feature>
<name>A0A254N5M8_9BURK</name>
<dbReference type="OrthoDB" id="9801799at2"/>
<evidence type="ECO:0000256" key="1">
    <source>
        <dbReference type="ARBA" id="ARBA00004651"/>
    </source>
</evidence>
<evidence type="ECO:0000313" key="9">
    <source>
        <dbReference type="EMBL" id="OWR01697.1"/>
    </source>
</evidence>
<dbReference type="PANTHER" id="PTHR43163:SF6">
    <property type="entry name" value="DIPEPTIDE TRANSPORT SYSTEM PERMEASE PROTEIN DPPB-RELATED"/>
    <property type="match status" value="1"/>
</dbReference>
<keyword evidence="6 7" id="KW-0472">Membrane</keyword>
<dbReference type="CDD" id="cd08494">
    <property type="entry name" value="PBP2_NikA_DppA_OppA_like_6"/>
    <property type="match status" value="1"/>
</dbReference>
<feature type="domain" description="ABC transmembrane type-1" evidence="8">
    <location>
        <begin position="615"/>
        <end position="818"/>
    </location>
</feature>
<dbReference type="InterPro" id="IPR000914">
    <property type="entry name" value="SBP_5_dom"/>
</dbReference>
<dbReference type="SUPFAM" id="SSF161098">
    <property type="entry name" value="MetI-like"/>
    <property type="match status" value="1"/>
</dbReference>
<dbReference type="SUPFAM" id="SSF53850">
    <property type="entry name" value="Periplasmic binding protein-like II"/>
    <property type="match status" value="1"/>
</dbReference>
<feature type="transmembrane region" description="Helical" evidence="7">
    <location>
        <begin position="662"/>
        <end position="682"/>
    </location>
</feature>
<dbReference type="Pfam" id="PF00528">
    <property type="entry name" value="BPD_transp_1"/>
    <property type="match status" value="1"/>
</dbReference>
<dbReference type="Pfam" id="PF19300">
    <property type="entry name" value="BPD_transp_1_N"/>
    <property type="match status" value="1"/>
</dbReference>
<evidence type="ECO:0000256" key="2">
    <source>
        <dbReference type="ARBA" id="ARBA00022448"/>
    </source>
</evidence>
<dbReference type="CDD" id="cd06261">
    <property type="entry name" value="TM_PBP2"/>
    <property type="match status" value="1"/>
</dbReference>
<dbReference type="GO" id="GO:0005886">
    <property type="term" value="C:plasma membrane"/>
    <property type="evidence" value="ECO:0007669"/>
    <property type="project" value="UniProtKB-SubCell"/>
</dbReference>
<evidence type="ECO:0000256" key="6">
    <source>
        <dbReference type="ARBA" id="ARBA00023136"/>
    </source>
</evidence>
<dbReference type="Proteomes" id="UP000197446">
    <property type="component" value="Unassembled WGS sequence"/>
</dbReference>
<reference evidence="9 10" key="1">
    <citation type="journal article" date="2007" name="Int. J. Syst. Evol. Microbiol.">
        <title>Description of Pelomonas aquatica sp. nov. and Pelomonas puraquae sp. nov., isolated from industrial and haemodialysis water.</title>
        <authorList>
            <person name="Gomila M."/>
            <person name="Bowien B."/>
            <person name="Falsen E."/>
            <person name="Moore E.R."/>
            <person name="Lalucat J."/>
        </authorList>
    </citation>
    <scope>NUCLEOTIDE SEQUENCE [LARGE SCALE GENOMIC DNA]</scope>
    <source>
        <strain evidence="9 10">CCUG 52769</strain>
    </source>
</reference>
<sequence>MTRWLVLLLLACWLPGHAATLRIALQLEPPLLDPTVGAAAPIGEVVYGNVFEGLVSLAEDGSAQPRLAERWDIAPDGLSLRFTLRAGVRFHDGTPFDAAVARFALERARAEGSSNPQRSLLAAISSIDAPDAHTLVLRLKRRDGGLLQSLGSAAFVMVAPGSVGTNPTAPNGTGPWRFVDWQRGNRIELARFDGYWGDKARLDGLRYRFIADPSAAYAAVMAGDVDLFANFPAPEHLAQIRADRRFTLQVGLSEGETLLSINHRRAPLDQLAVRRAIAAAIDRQALIDGAMFGYGQPIGSHFSPRHAAYVDLTGQSPHDPARARALLAEARWPADRVLSLKLPPTAYARRGGEILAAQLAAVGIRTRIENLEWAQWLDQVFVRHDFDLTVIVHAEPLDYGIYGRDDYYFGYRSERVKALLRQLDDQTDDTERRATLQALQRQLSDDAVNGFLFQYPRLLVTRAGLSGVRANAVGSLELAGATLPDAQAGAAGDQGAAPRALAWAAAGLLGLGLAWLLRRADPRWLLARAASLALTLVAASVLVFALVQVAPGDPARHVLGIQADEQAVAALRAQLGLDDPAPTRYVRWVAALLQGDLGQSLTYRLPVRELLAERLPVTLPLAALALLTAIALAVPAALWAARRPGGAADRAVSAASQLGVSVPDFWLGVMGAWLFAVVLRWVPAGGFPGWDAGLAAGLQSLALPALALALPQAAILTRVLSSALAELAPAEFLRTARAKGASRWRTLWRHALPNVATPVLTLLGLQTAYLLAGSVIVENVFFLPGVGRLLFQGVTAHDIVLVQSLVLVLVALGVAISASVELAARAADPRLRRRGGGA</sequence>
<dbReference type="PANTHER" id="PTHR43163">
    <property type="entry name" value="DIPEPTIDE TRANSPORT SYSTEM PERMEASE PROTEIN DPPB-RELATED"/>
    <property type="match status" value="1"/>
</dbReference>
<proteinExistence type="inferred from homology"/>
<keyword evidence="2 7" id="KW-0813">Transport</keyword>
<keyword evidence="3" id="KW-1003">Cell membrane</keyword>
<evidence type="ECO:0000256" key="4">
    <source>
        <dbReference type="ARBA" id="ARBA00022692"/>
    </source>
</evidence>
<keyword evidence="5 7" id="KW-1133">Transmembrane helix</keyword>
<comment type="caution">
    <text evidence="9">The sequence shown here is derived from an EMBL/GenBank/DDBJ whole genome shotgun (WGS) entry which is preliminary data.</text>
</comment>
<accession>A0A254N5M8</accession>
<feature type="transmembrane region" description="Helical" evidence="7">
    <location>
        <begin position="619"/>
        <end position="641"/>
    </location>
</feature>
<evidence type="ECO:0000256" key="7">
    <source>
        <dbReference type="RuleBase" id="RU363032"/>
    </source>
</evidence>
<dbReference type="Gene3D" id="1.10.3720.10">
    <property type="entry name" value="MetI-like"/>
    <property type="match status" value="1"/>
</dbReference>
<dbReference type="PROSITE" id="PS50928">
    <property type="entry name" value="ABC_TM1"/>
    <property type="match status" value="1"/>
</dbReference>
<feature type="transmembrane region" description="Helical" evidence="7">
    <location>
        <begin position="529"/>
        <end position="550"/>
    </location>
</feature>
<dbReference type="Pfam" id="PF00496">
    <property type="entry name" value="SBP_bac_5"/>
    <property type="match status" value="1"/>
</dbReference>
<evidence type="ECO:0000259" key="8">
    <source>
        <dbReference type="PROSITE" id="PS50928"/>
    </source>
</evidence>
<dbReference type="InterPro" id="IPR045621">
    <property type="entry name" value="BPD_transp_1_N"/>
</dbReference>
<evidence type="ECO:0000256" key="5">
    <source>
        <dbReference type="ARBA" id="ARBA00022989"/>
    </source>
</evidence>
<dbReference type="InterPro" id="IPR000515">
    <property type="entry name" value="MetI-like"/>
</dbReference>
<dbReference type="Gene3D" id="3.10.105.10">
    <property type="entry name" value="Dipeptide-binding Protein, Domain 3"/>
    <property type="match status" value="1"/>
</dbReference>
<protein>
    <submittedName>
        <fullName evidence="9">ABC transporter substrate-binding protein</fullName>
    </submittedName>
</protein>
<evidence type="ECO:0000256" key="3">
    <source>
        <dbReference type="ARBA" id="ARBA00022475"/>
    </source>
</evidence>
<feature type="transmembrane region" description="Helical" evidence="7">
    <location>
        <begin position="751"/>
        <end position="772"/>
    </location>
</feature>
<feature type="transmembrane region" description="Helical" evidence="7">
    <location>
        <begin position="500"/>
        <end position="517"/>
    </location>
</feature>
<dbReference type="GO" id="GO:0071916">
    <property type="term" value="F:dipeptide transmembrane transporter activity"/>
    <property type="evidence" value="ECO:0007669"/>
    <property type="project" value="TreeGrafter"/>
</dbReference>
<organism evidence="9 10">
    <name type="scientific">Roseateles puraquae</name>
    <dbReference type="NCBI Taxonomy" id="431059"/>
    <lineage>
        <taxon>Bacteria</taxon>
        <taxon>Pseudomonadati</taxon>
        <taxon>Pseudomonadota</taxon>
        <taxon>Betaproteobacteria</taxon>
        <taxon>Burkholderiales</taxon>
        <taxon>Sphaerotilaceae</taxon>
        <taxon>Roseateles</taxon>
    </lineage>
</organism>
<gene>
    <name evidence="9" type="ORF">CDO81_23290</name>
</gene>
<comment type="similarity">
    <text evidence="7">Belongs to the binding-protein-dependent transport system permease family.</text>
</comment>
<dbReference type="AlphaFoldDB" id="A0A254N5M8"/>
<dbReference type="InterPro" id="IPR035906">
    <property type="entry name" value="MetI-like_sf"/>
</dbReference>
<keyword evidence="4 7" id="KW-0812">Transmembrane</keyword>
<comment type="subcellular location">
    <subcellularLocation>
        <location evidence="1 7">Cell membrane</location>
        <topology evidence="1 7">Multi-pass membrane protein</topology>
    </subcellularLocation>
</comment>
<dbReference type="Gene3D" id="3.40.190.10">
    <property type="entry name" value="Periplasmic binding protein-like II"/>
    <property type="match status" value="1"/>
</dbReference>
<keyword evidence="10" id="KW-1185">Reference proteome</keyword>